<protein>
    <submittedName>
        <fullName evidence="2">Uncharacterized protein</fullName>
    </submittedName>
</protein>
<keyword evidence="1" id="KW-1133">Transmembrane helix</keyword>
<reference evidence="2 3" key="1">
    <citation type="journal article" date="2010" name="Int. J. Syst. Evol. Microbiol.">
        <title>Bacillus horneckiae sp. nov., isolated from a spacecraft-assembly clean room.</title>
        <authorList>
            <person name="Vaishampayan P."/>
            <person name="Probst A."/>
            <person name="Krishnamurthi S."/>
            <person name="Ghosh S."/>
            <person name="Osman S."/>
            <person name="McDowall A."/>
            <person name="Ruckmani A."/>
            <person name="Mayilraj S."/>
            <person name="Venkateswaran K."/>
        </authorList>
    </citation>
    <scope>NUCLEOTIDE SEQUENCE [LARGE SCALE GENOMIC DNA]</scope>
    <source>
        <strain evidence="3">1PO1SC</strain>
    </source>
</reference>
<proteinExistence type="predicted"/>
<name>A0A2N0ZL54_9BACI</name>
<keyword evidence="1" id="KW-0812">Transmembrane</keyword>
<evidence type="ECO:0000256" key="1">
    <source>
        <dbReference type="SAM" id="Phobius"/>
    </source>
</evidence>
<evidence type="ECO:0000313" key="3">
    <source>
        <dbReference type="Proteomes" id="UP000233343"/>
    </source>
</evidence>
<dbReference type="EMBL" id="PISD01000008">
    <property type="protein sequence ID" value="PKG30251.1"/>
    <property type="molecule type" value="Genomic_DNA"/>
</dbReference>
<keyword evidence="1" id="KW-0472">Membrane</keyword>
<dbReference type="RefSeq" id="WP_066199757.1">
    <property type="nucleotide sequence ID" value="NZ_JAMAUX010000002.1"/>
</dbReference>
<gene>
    <name evidence="2" type="ORF">CWS20_04485</name>
</gene>
<accession>A0A2N0ZL54</accession>
<dbReference type="AlphaFoldDB" id="A0A2N0ZL54"/>
<sequence>MNKSTILKWVTGGCEAFLGIPFIGGVFILTYAWTPLMVMLILHIITLVFSAKENENRYGSILGIVTSCLGWIPIVGMIMHIITAILLMIDAAKSNKKQNESSMI</sequence>
<organism evidence="2 3">
    <name type="scientific">Cytobacillus horneckiae</name>
    <dbReference type="NCBI Taxonomy" id="549687"/>
    <lineage>
        <taxon>Bacteria</taxon>
        <taxon>Bacillati</taxon>
        <taxon>Bacillota</taxon>
        <taxon>Bacilli</taxon>
        <taxon>Bacillales</taxon>
        <taxon>Bacillaceae</taxon>
        <taxon>Cytobacillus</taxon>
    </lineage>
</organism>
<feature type="transmembrane region" description="Helical" evidence="1">
    <location>
        <begin position="61"/>
        <end position="89"/>
    </location>
</feature>
<dbReference type="Proteomes" id="UP000233343">
    <property type="component" value="Unassembled WGS sequence"/>
</dbReference>
<feature type="transmembrane region" description="Helical" evidence="1">
    <location>
        <begin position="20"/>
        <end position="49"/>
    </location>
</feature>
<keyword evidence="3" id="KW-1185">Reference proteome</keyword>
<comment type="caution">
    <text evidence="2">The sequence shown here is derived from an EMBL/GenBank/DDBJ whole genome shotgun (WGS) entry which is preliminary data.</text>
</comment>
<evidence type="ECO:0000313" key="2">
    <source>
        <dbReference type="EMBL" id="PKG30251.1"/>
    </source>
</evidence>